<evidence type="ECO:0000256" key="6">
    <source>
        <dbReference type="ARBA" id="ARBA00022840"/>
    </source>
</evidence>
<evidence type="ECO:0000256" key="7">
    <source>
        <dbReference type="SAM" id="MobiDB-lite"/>
    </source>
</evidence>
<evidence type="ECO:0000256" key="2">
    <source>
        <dbReference type="ARBA" id="ARBA00022527"/>
    </source>
</evidence>
<evidence type="ECO:0000256" key="4">
    <source>
        <dbReference type="ARBA" id="ARBA00022741"/>
    </source>
</evidence>
<evidence type="ECO:0000256" key="1">
    <source>
        <dbReference type="ARBA" id="ARBA00012513"/>
    </source>
</evidence>
<dbReference type="Gene3D" id="2.80.10.50">
    <property type="match status" value="1"/>
</dbReference>
<dbReference type="Proteomes" id="UP000017746">
    <property type="component" value="Chromosome"/>
</dbReference>
<dbReference type="SMART" id="SM00458">
    <property type="entry name" value="RICIN"/>
    <property type="match status" value="1"/>
</dbReference>
<dbReference type="InterPro" id="IPR000772">
    <property type="entry name" value="Ricin_B_lectin"/>
</dbReference>
<sequence length="687" mass="72649">MSDMPQQPIGGRYRLVRPLGQGGQGRVWLARDEVLRRDVAIKELLPPPGLSEEEQDYLCERSMREARTIARLNQTNVVRIYDVLPYDGRPWIVMEFIASRPLHQVLRREGPMAPERAARIGLSVLAALRAAHEAGVLHRDVKPANVLLAHDGRVVLTDFGLATASEDPGMTQSGVVLGSPAYLAPERALDHPVGPASDLWSLGATLYAAVEGRSPYARTTPIATLAALTTELPPAPEHAGVLRPALEGLLRRDPEARISAAEAEHLLLQAAGDEPSLGLPLPPPSGGSSFDREVSFSNAPSQPSASMSRPSASMSRPMSGATPILDDAPKPRRSRLRIAAGALVGVAVLALGVGVVLANPGLIGAQAGAAPQQPSADPSRHTAAGWHYYRDSPGFTVPVPDGWLTVRDGRHVEFREPDGPGLLSVDELTFAPSDLLADTRTREKPARKKPGYTRIALAAVDYQVRAVEHEFTYTGPSGTPMHAITRSFVSESRRAYLIGWHTPDATWAASRPALALVLDGFRASTVAPAPAPASARPSKSAKPAPKPTRTRTTTPPPPPLAAGGQSLHNQATGTCVDVPNSDPATTLNLQTFACNGTVGQQFQLPADGTLRVLGKCVEVAGTADGSALRLATCTGGGLQRFTLNAAADLVSLQLDKCVEVPVANAGNGVRIQVVTCAGPSHQKWILG</sequence>
<reference evidence="9 10" key="1">
    <citation type="journal article" date="2014" name="J. Biotechnol.">
        <title>Complete genome sequence of the actinobacterium Actinoplanes friuliensis HAG 010964, producer of the lipopeptide antibiotic friulimycin.</title>
        <authorList>
            <person name="Ruckert C."/>
            <person name="Szczepanowski R."/>
            <person name="Albersmeier A."/>
            <person name="Goesmann A."/>
            <person name="Fischer N."/>
            <person name="Steinkamper A."/>
            <person name="Puhler A."/>
            <person name="Biener R."/>
            <person name="Schwartz D."/>
            <person name="Kalinowski J."/>
        </authorList>
    </citation>
    <scope>NUCLEOTIDE SEQUENCE [LARGE SCALE GENOMIC DNA]</scope>
    <source>
        <strain evidence="9 10">DSM 7358</strain>
    </source>
</reference>
<evidence type="ECO:0000256" key="5">
    <source>
        <dbReference type="ARBA" id="ARBA00022777"/>
    </source>
</evidence>
<protein>
    <recommendedName>
        <fullName evidence="1">non-specific serine/threonine protein kinase</fullName>
        <ecNumber evidence="1">2.7.11.1</ecNumber>
    </recommendedName>
</protein>
<gene>
    <name evidence="9" type="ORF">AFR_27820</name>
</gene>
<dbReference type="SUPFAM" id="SSF56112">
    <property type="entry name" value="Protein kinase-like (PK-like)"/>
    <property type="match status" value="1"/>
</dbReference>
<dbReference type="SMART" id="SM00220">
    <property type="entry name" value="S_TKc"/>
    <property type="match status" value="1"/>
</dbReference>
<organism evidence="9 10">
    <name type="scientific">Actinoplanes friuliensis DSM 7358</name>
    <dbReference type="NCBI Taxonomy" id="1246995"/>
    <lineage>
        <taxon>Bacteria</taxon>
        <taxon>Bacillati</taxon>
        <taxon>Actinomycetota</taxon>
        <taxon>Actinomycetes</taxon>
        <taxon>Micromonosporales</taxon>
        <taxon>Micromonosporaceae</taxon>
        <taxon>Actinoplanes</taxon>
    </lineage>
</organism>
<dbReference type="GO" id="GO:0005524">
    <property type="term" value="F:ATP binding"/>
    <property type="evidence" value="ECO:0007669"/>
    <property type="project" value="UniProtKB-KW"/>
</dbReference>
<dbReference type="OrthoDB" id="9762169at2"/>
<dbReference type="HOGENOM" id="CLU_000288_63_44_11"/>
<feature type="compositionally biased region" description="Low complexity" evidence="7">
    <location>
        <begin position="527"/>
        <end position="543"/>
    </location>
</feature>
<dbReference type="KEGG" id="afs:AFR_27820"/>
<name>U5W762_9ACTN</name>
<feature type="region of interest" description="Disordered" evidence="7">
    <location>
        <begin position="527"/>
        <end position="573"/>
    </location>
</feature>
<dbReference type="InterPro" id="IPR011009">
    <property type="entry name" value="Kinase-like_dom_sf"/>
</dbReference>
<dbReference type="PANTHER" id="PTHR43289:SF6">
    <property type="entry name" value="SERINE_THREONINE-PROTEIN KINASE NEKL-3"/>
    <property type="match status" value="1"/>
</dbReference>
<evidence type="ECO:0000313" key="10">
    <source>
        <dbReference type="Proteomes" id="UP000017746"/>
    </source>
</evidence>
<evidence type="ECO:0000259" key="8">
    <source>
        <dbReference type="PROSITE" id="PS50011"/>
    </source>
</evidence>
<keyword evidence="2" id="KW-0723">Serine/threonine-protein kinase</keyword>
<keyword evidence="3" id="KW-0808">Transferase</keyword>
<keyword evidence="10" id="KW-1185">Reference proteome</keyword>
<keyword evidence="6" id="KW-0067">ATP-binding</keyword>
<dbReference type="InterPro" id="IPR008271">
    <property type="entry name" value="Ser/Thr_kinase_AS"/>
</dbReference>
<dbReference type="InterPro" id="IPR000719">
    <property type="entry name" value="Prot_kinase_dom"/>
</dbReference>
<keyword evidence="4" id="KW-0547">Nucleotide-binding</keyword>
<dbReference type="PROSITE" id="PS50231">
    <property type="entry name" value="RICIN_B_LECTIN"/>
    <property type="match status" value="1"/>
</dbReference>
<feature type="domain" description="Protein kinase" evidence="8">
    <location>
        <begin position="13"/>
        <end position="268"/>
    </location>
</feature>
<dbReference type="EC" id="2.7.11.1" evidence="1"/>
<keyword evidence="5 9" id="KW-0418">Kinase</keyword>
<dbReference type="CDD" id="cd14014">
    <property type="entry name" value="STKc_PknB_like"/>
    <property type="match status" value="1"/>
</dbReference>
<dbReference type="SUPFAM" id="SSF50370">
    <property type="entry name" value="Ricin B-like lectins"/>
    <property type="match status" value="1"/>
</dbReference>
<dbReference type="EMBL" id="CP006272">
    <property type="protein sequence ID" value="AGZ43825.1"/>
    <property type="molecule type" value="Genomic_DNA"/>
</dbReference>
<dbReference type="eggNOG" id="COG0515">
    <property type="taxonomic scope" value="Bacteria"/>
</dbReference>
<dbReference type="Gene3D" id="1.10.510.10">
    <property type="entry name" value="Transferase(Phosphotransferase) domain 1"/>
    <property type="match status" value="1"/>
</dbReference>
<dbReference type="PROSITE" id="PS00108">
    <property type="entry name" value="PROTEIN_KINASE_ST"/>
    <property type="match status" value="1"/>
</dbReference>
<dbReference type="PANTHER" id="PTHR43289">
    <property type="entry name" value="MITOGEN-ACTIVATED PROTEIN KINASE KINASE KINASE 20-RELATED"/>
    <property type="match status" value="1"/>
</dbReference>
<dbReference type="Pfam" id="PF00069">
    <property type="entry name" value="Pkinase"/>
    <property type="match status" value="1"/>
</dbReference>
<accession>U5W762</accession>
<feature type="region of interest" description="Disordered" evidence="7">
    <location>
        <begin position="274"/>
        <end position="329"/>
    </location>
</feature>
<dbReference type="AlphaFoldDB" id="U5W762"/>
<dbReference type="STRING" id="1246995.AFR_27820"/>
<feature type="compositionally biased region" description="Low complexity" evidence="7">
    <location>
        <begin position="299"/>
        <end position="319"/>
    </location>
</feature>
<dbReference type="PROSITE" id="PS50011">
    <property type="entry name" value="PROTEIN_KINASE_DOM"/>
    <property type="match status" value="1"/>
</dbReference>
<evidence type="ECO:0000313" key="9">
    <source>
        <dbReference type="EMBL" id="AGZ43825.1"/>
    </source>
</evidence>
<dbReference type="InterPro" id="IPR035992">
    <property type="entry name" value="Ricin_B-like_lectins"/>
</dbReference>
<evidence type="ECO:0000256" key="3">
    <source>
        <dbReference type="ARBA" id="ARBA00022679"/>
    </source>
</evidence>
<dbReference type="PATRIC" id="fig|1246995.3.peg.5638"/>
<dbReference type="GO" id="GO:0004674">
    <property type="term" value="F:protein serine/threonine kinase activity"/>
    <property type="evidence" value="ECO:0007669"/>
    <property type="project" value="UniProtKB-KW"/>
</dbReference>
<proteinExistence type="predicted"/>
<dbReference type="Gene3D" id="3.30.200.20">
    <property type="entry name" value="Phosphorylase Kinase, domain 1"/>
    <property type="match status" value="1"/>
</dbReference>
<dbReference type="Pfam" id="PF00652">
    <property type="entry name" value="Ricin_B_lectin"/>
    <property type="match status" value="1"/>
</dbReference>